<dbReference type="PANTHER" id="PTHR31286">
    <property type="entry name" value="GLYCINE-RICH CELL WALL STRUCTURAL PROTEIN 1.8-LIKE"/>
    <property type="match status" value="1"/>
</dbReference>
<reference evidence="2 3" key="1">
    <citation type="journal article" date="2017" name="Nat. Commun.">
        <title>Genome assembly with in vitro proximity ligation data and whole-genome triplication in lettuce.</title>
        <authorList>
            <person name="Reyes-Chin-Wo S."/>
            <person name="Wang Z."/>
            <person name="Yang X."/>
            <person name="Kozik A."/>
            <person name="Arikit S."/>
            <person name="Song C."/>
            <person name="Xia L."/>
            <person name="Froenicke L."/>
            <person name="Lavelle D.O."/>
            <person name="Truco M.J."/>
            <person name="Xia R."/>
            <person name="Zhu S."/>
            <person name="Xu C."/>
            <person name="Xu H."/>
            <person name="Xu X."/>
            <person name="Cox K."/>
            <person name="Korf I."/>
            <person name="Meyers B.C."/>
            <person name="Michelmore R.W."/>
        </authorList>
    </citation>
    <scope>NUCLEOTIDE SEQUENCE [LARGE SCALE GENOMIC DNA]</scope>
    <source>
        <strain evidence="3">cv. Salinas</strain>
        <tissue evidence="2">Seedlings</tissue>
    </source>
</reference>
<dbReference type="InterPro" id="IPR025558">
    <property type="entry name" value="DUF4283"/>
</dbReference>
<evidence type="ECO:0000259" key="1">
    <source>
        <dbReference type="Pfam" id="PF14111"/>
    </source>
</evidence>
<sequence>MEGSNVQMVIDGKEENKENGRNSNGGLLISDVMLEQMKVGDLKNKDFPSFSKSSPVELQVKEPASYAEKVSGKKLNATNLISKVKKSANLPDGVVEMPLCDILKGCSPFKTTLYGYFIDKHVNFFNVNEFAHNMWKKHGLEEVMVNEEGIYFFRFSSEQGMLNVLEGGVWMIFDSALIVRRWTTRVSSVKDQHDKVPVWVKIYNVPLEYWNGTGLSHIAWEIGKPLDVDAHTAKICYLWNSFSQGG</sequence>
<proteinExistence type="predicted"/>
<feature type="domain" description="DUF4283" evidence="1">
    <location>
        <begin position="109"/>
        <end position="186"/>
    </location>
</feature>
<comment type="caution">
    <text evidence="2">The sequence shown here is derived from an EMBL/GenBank/DDBJ whole genome shotgun (WGS) entry which is preliminary data.</text>
</comment>
<evidence type="ECO:0000313" key="3">
    <source>
        <dbReference type="Proteomes" id="UP000235145"/>
    </source>
</evidence>
<organism evidence="2 3">
    <name type="scientific">Lactuca sativa</name>
    <name type="common">Garden lettuce</name>
    <dbReference type="NCBI Taxonomy" id="4236"/>
    <lineage>
        <taxon>Eukaryota</taxon>
        <taxon>Viridiplantae</taxon>
        <taxon>Streptophyta</taxon>
        <taxon>Embryophyta</taxon>
        <taxon>Tracheophyta</taxon>
        <taxon>Spermatophyta</taxon>
        <taxon>Magnoliopsida</taxon>
        <taxon>eudicotyledons</taxon>
        <taxon>Gunneridae</taxon>
        <taxon>Pentapetalae</taxon>
        <taxon>asterids</taxon>
        <taxon>campanulids</taxon>
        <taxon>Asterales</taxon>
        <taxon>Asteraceae</taxon>
        <taxon>Cichorioideae</taxon>
        <taxon>Cichorieae</taxon>
        <taxon>Lactucinae</taxon>
        <taxon>Lactuca</taxon>
    </lineage>
</organism>
<dbReference type="AlphaFoldDB" id="A0A9R1V0Y8"/>
<keyword evidence="3" id="KW-1185">Reference proteome</keyword>
<dbReference type="PANTHER" id="PTHR31286:SF180">
    <property type="entry name" value="OS10G0362600 PROTEIN"/>
    <property type="match status" value="1"/>
</dbReference>
<accession>A0A9R1V0Y8</accession>
<protein>
    <recommendedName>
        <fullName evidence="1">DUF4283 domain-containing protein</fullName>
    </recommendedName>
</protein>
<name>A0A9R1V0Y8_LACSA</name>
<dbReference type="Proteomes" id="UP000235145">
    <property type="component" value="Unassembled WGS sequence"/>
</dbReference>
<evidence type="ECO:0000313" key="2">
    <source>
        <dbReference type="EMBL" id="KAJ0196353.1"/>
    </source>
</evidence>
<dbReference type="EMBL" id="NBSK02000007">
    <property type="protein sequence ID" value="KAJ0196353.1"/>
    <property type="molecule type" value="Genomic_DNA"/>
</dbReference>
<dbReference type="Pfam" id="PF14111">
    <property type="entry name" value="DUF4283"/>
    <property type="match status" value="1"/>
</dbReference>
<gene>
    <name evidence="2" type="ORF">LSAT_V11C700342410</name>
</gene>
<dbReference type="InterPro" id="IPR040256">
    <property type="entry name" value="At4g02000-like"/>
</dbReference>